<dbReference type="Pfam" id="PF02803">
    <property type="entry name" value="Thiolase_C"/>
    <property type="match status" value="1"/>
</dbReference>
<dbReference type="PIRSF" id="PIRSF000429">
    <property type="entry name" value="Ac-CoA_Ac_transf"/>
    <property type="match status" value="1"/>
</dbReference>
<keyword evidence="3 7" id="KW-0808">Transferase</keyword>
<feature type="active site" description="Proton acceptor" evidence="6">
    <location>
        <position position="388"/>
    </location>
</feature>
<comment type="similarity">
    <text evidence="1 7">Belongs to the thiolase-like superfamily. Thiolase family.</text>
</comment>
<dbReference type="EMBL" id="CABFNH010000031">
    <property type="protein sequence ID" value="VTZ93107.1"/>
    <property type="molecule type" value="Genomic_DNA"/>
</dbReference>
<dbReference type="PROSITE" id="PS00099">
    <property type="entry name" value="THIOLASE_3"/>
    <property type="match status" value="1"/>
</dbReference>
<evidence type="ECO:0000256" key="2">
    <source>
        <dbReference type="ARBA" id="ARBA00012705"/>
    </source>
</evidence>
<name>A0A508YWS7_LIMMU</name>
<feature type="active site" description="Acyl-thioester intermediate" evidence="6">
    <location>
        <position position="98"/>
    </location>
</feature>
<evidence type="ECO:0000259" key="8">
    <source>
        <dbReference type="Pfam" id="PF00108"/>
    </source>
</evidence>
<dbReference type="SUPFAM" id="SSF53901">
    <property type="entry name" value="Thiolase-like"/>
    <property type="match status" value="2"/>
</dbReference>
<feature type="active site" description="Proton acceptor" evidence="6">
    <location>
        <position position="358"/>
    </location>
</feature>
<dbReference type="InterPro" id="IPR002155">
    <property type="entry name" value="Thiolase"/>
</dbReference>
<feature type="domain" description="Thiolase C-terminal" evidence="9">
    <location>
        <begin position="280"/>
        <end position="401"/>
    </location>
</feature>
<evidence type="ECO:0000313" key="11">
    <source>
        <dbReference type="Proteomes" id="UP000365705"/>
    </source>
</evidence>
<dbReference type="InterPro" id="IPR020610">
    <property type="entry name" value="Thiolase_AS"/>
</dbReference>
<evidence type="ECO:0000256" key="4">
    <source>
        <dbReference type="ARBA" id="ARBA00023315"/>
    </source>
</evidence>
<sequence>MQDFMLWGNLMEKTYIVAARRTPIGKFGKSLAGVSAVELGATAIAAVVKDSGVTKEAVDQVLMGNVIQAGAGQNPARQAAIKAGLDYATPAITINDVCGSGLSSVNLAASLIQSKQARVVIAGGMESMSRAPYILNQARGGYRFGDGQLIDALQKDALIDVENGYPMGITAENVAELDQISRQEQDEFALRSHQKAVAAQKDHAFDREIVPVEVQTRKGTMIVKNDEAPRADTSIEALQKLKPSFASQGTVTAGNASGLNDGAAAVMLASESAVKEYGLQPLAEWQAATLVGIDPAYMGLGPAYAIEKLFNETGISREDVDLYEINEAFASQSVACLRRLKLDERRVNPRGGALALGHPVGCSGARILVTLIHEMQDLDAQTGIASLCIGGGMGVACLVEKA</sequence>
<dbReference type="InterPro" id="IPR016039">
    <property type="entry name" value="Thiolase-like"/>
</dbReference>
<dbReference type="Proteomes" id="UP000365705">
    <property type="component" value="Unassembled WGS sequence"/>
</dbReference>
<feature type="domain" description="Thiolase N-terminal" evidence="8">
    <location>
        <begin position="15"/>
        <end position="272"/>
    </location>
</feature>
<gene>
    <name evidence="10" type="primary">thlA</name>
    <name evidence="10" type="ORF">LMUP508_01872</name>
</gene>
<dbReference type="InterPro" id="IPR020616">
    <property type="entry name" value="Thiolase_N"/>
</dbReference>
<dbReference type="GO" id="GO:0003985">
    <property type="term" value="F:acetyl-CoA C-acetyltransferase activity"/>
    <property type="evidence" value="ECO:0007669"/>
    <property type="project" value="UniProtKB-EC"/>
</dbReference>
<keyword evidence="4 7" id="KW-0012">Acyltransferase</keyword>
<dbReference type="PROSITE" id="PS00098">
    <property type="entry name" value="THIOLASE_1"/>
    <property type="match status" value="1"/>
</dbReference>
<evidence type="ECO:0000259" key="9">
    <source>
        <dbReference type="Pfam" id="PF02803"/>
    </source>
</evidence>
<dbReference type="AlphaFoldDB" id="A0A508YWS7"/>
<evidence type="ECO:0000256" key="1">
    <source>
        <dbReference type="ARBA" id="ARBA00010982"/>
    </source>
</evidence>
<evidence type="ECO:0000256" key="3">
    <source>
        <dbReference type="ARBA" id="ARBA00022679"/>
    </source>
</evidence>
<reference evidence="10 11" key="1">
    <citation type="submission" date="2019-06" db="EMBL/GenBank/DDBJ databases">
        <authorList>
            <person name="Rodrigo-Torres L."/>
            <person name="Arahal R. D."/>
            <person name="Lucena T."/>
        </authorList>
    </citation>
    <scope>NUCLEOTIDE SEQUENCE [LARGE SCALE GENOMIC DNA]</scope>
    <source>
        <strain evidence="10 11">INIA P508</strain>
    </source>
</reference>
<dbReference type="EC" id="2.3.1.9" evidence="2"/>
<dbReference type="CDD" id="cd00751">
    <property type="entry name" value="thiolase"/>
    <property type="match status" value="1"/>
</dbReference>
<dbReference type="InterPro" id="IPR020615">
    <property type="entry name" value="Thiolase_acyl_enz_int_AS"/>
</dbReference>
<protein>
    <recommendedName>
        <fullName evidence="2">acetyl-CoA C-acetyltransferase</fullName>
        <ecNumber evidence="2">2.3.1.9</ecNumber>
    </recommendedName>
    <alternativeName>
        <fullName evidence="5">Acetoacetyl-CoA thiolase</fullName>
    </alternativeName>
</protein>
<dbReference type="NCBIfam" id="TIGR01930">
    <property type="entry name" value="AcCoA-C-Actrans"/>
    <property type="match status" value="1"/>
</dbReference>
<accession>A0A508YWS7</accession>
<dbReference type="InterPro" id="IPR020613">
    <property type="entry name" value="Thiolase_CS"/>
</dbReference>
<dbReference type="PROSITE" id="PS00737">
    <property type="entry name" value="THIOLASE_2"/>
    <property type="match status" value="1"/>
</dbReference>
<organism evidence="10 11">
    <name type="scientific">Limosilactobacillus mucosae</name>
    <name type="common">Lactobacillus mucosae</name>
    <dbReference type="NCBI Taxonomy" id="97478"/>
    <lineage>
        <taxon>Bacteria</taxon>
        <taxon>Bacillati</taxon>
        <taxon>Bacillota</taxon>
        <taxon>Bacilli</taxon>
        <taxon>Lactobacillales</taxon>
        <taxon>Lactobacillaceae</taxon>
        <taxon>Limosilactobacillus</taxon>
    </lineage>
</organism>
<dbReference type="InterPro" id="IPR020617">
    <property type="entry name" value="Thiolase_C"/>
</dbReference>
<dbReference type="PANTHER" id="PTHR18919">
    <property type="entry name" value="ACETYL-COA C-ACYLTRANSFERASE"/>
    <property type="match status" value="1"/>
</dbReference>
<evidence type="ECO:0000313" key="10">
    <source>
        <dbReference type="EMBL" id="VTZ93107.1"/>
    </source>
</evidence>
<evidence type="ECO:0000256" key="7">
    <source>
        <dbReference type="RuleBase" id="RU003557"/>
    </source>
</evidence>
<evidence type="ECO:0000256" key="5">
    <source>
        <dbReference type="ARBA" id="ARBA00030755"/>
    </source>
</evidence>
<evidence type="ECO:0000256" key="6">
    <source>
        <dbReference type="PIRSR" id="PIRSR000429-1"/>
    </source>
</evidence>
<dbReference type="FunFam" id="3.40.47.10:FF:000010">
    <property type="entry name" value="Acetyl-CoA acetyltransferase (Thiolase)"/>
    <property type="match status" value="1"/>
</dbReference>
<dbReference type="PANTHER" id="PTHR18919:SF107">
    <property type="entry name" value="ACETYL-COA ACETYLTRANSFERASE, CYTOSOLIC"/>
    <property type="match status" value="1"/>
</dbReference>
<dbReference type="Gene3D" id="3.40.47.10">
    <property type="match status" value="2"/>
</dbReference>
<proteinExistence type="inferred from homology"/>
<dbReference type="Pfam" id="PF00108">
    <property type="entry name" value="Thiolase_N"/>
    <property type="match status" value="1"/>
</dbReference>